<evidence type="ECO:0000313" key="1">
    <source>
        <dbReference type="EMBL" id="TSP11533.1"/>
    </source>
</evidence>
<organism evidence="1 2">
    <name type="scientific">Cupriavidus campinensis</name>
    <dbReference type="NCBI Taxonomy" id="151783"/>
    <lineage>
        <taxon>Bacteria</taxon>
        <taxon>Pseudomonadati</taxon>
        <taxon>Pseudomonadota</taxon>
        <taxon>Betaproteobacteria</taxon>
        <taxon>Burkholderiales</taxon>
        <taxon>Burkholderiaceae</taxon>
        <taxon>Cupriavidus</taxon>
    </lineage>
</organism>
<name>A0ABY3EKR4_9BURK</name>
<sequence>MLYVPPTPDDLRALKDRLNFTGEQMADLFGLAGNNQWRKYTGGNEPRPMSLPMLFLAGALLNRTATMEQVFDWCRSVGATIELPAED</sequence>
<evidence type="ECO:0000313" key="2">
    <source>
        <dbReference type="Proteomes" id="UP000318943"/>
    </source>
</evidence>
<accession>A0ABY3EKR4</accession>
<proteinExistence type="predicted"/>
<comment type="caution">
    <text evidence="1">The sequence shown here is derived from an EMBL/GenBank/DDBJ whole genome shotgun (WGS) entry which is preliminary data.</text>
</comment>
<reference evidence="1 2" key="1">
    <citation type="submission" date="2019-05" db="EMBL/GenBank/DDBJ databases">
        <title>Whole genome sequence analysis of Cupriavidus campinensis S14E4C strain.</title>
        <authorList>
            <person name="Abbaszade G."/>
            <person name="Szabo A."/>
            <person name="Toumi M."/>
            <person name="Toth E."/>
        </authorList>
    </citation>
    <scope>NUCLEOTIDE SEQUENCE [LARGE SCALE GENOMIC DNA]</scope>
    <source>
        <strain evidence="1 2">S14E4C</strain>
    </source>
</reference>
<gene>
    <name evidence="1" type="ORF">FGG12_17480</name>
</gene>
<protein>
    <submittedName>
        <fullName evidence="1">XRE family transcriptional regulator</fullName>
    </submittedName>
</protein>
<dbReference type="EMBL" id="VCIZ01000010">
    <property type="protein sequence ID" value="TSP11533.1"/>
    <property type="molecule type" value="Genomic_DNA"/>
</dbReference>
<dbReference type="Proteomes" id="UP000318943">
    <property type="component" value="Unassembled WGS sequence"/>
</dbReference>
<keyword evidence="2" id="KW-1185">Reference proteome</keyword>